<dbReference type="GO" id="GO:0005886">
    <property type="term" value="C:plasma membrane"/>
    <property type="evidence" value="ECO:0007669"/>
    <property type="project" value="UniProtKB-SubCell"/>
</dbReference>
<dbReference type="SUPFAM" id="SSF110997">
    <property type="entry name" value="Sporulation related repeat"/>
    <property type="match status" value="1"/>
</dbReference>
<dbReference type="CDD" id="cd22268">
    <property type="entry name" value="DPBB_RlpA-like"/>
    <property type="match status" value="1"/>
</dbReference>
<dbReference type="NCBIfam" id="TIGR00413">
    <property type="entry name" value="rlpA"/>
    <property type="match status" value="1"/>
</dbReference>
<dbReference type="Pfam" id="PF03330">
    <property type="entry name" value="DPBB_1"/>
    <property type="match status" value="1"/>
</dbReference>
<dbReference type="GO" id="GO:0071555">
    <property type="term" value="P:cell wall organization"/>
    <property type="evidence" value="ECO:0007669"/>
    <property type="project" value="UniProtKB-KW"/>
</dbReference>
<dbReference type="GO" id="GO:0009279">
    <property type="term" value="C:cell outer membrane"/>
    <property type="evidence" value="ECO:0007669"/>
    <property type="project" value="TreeGrafter"/>
</dbReference>
<dbReference type="GO" id="GO:0008932">
    <property type="term" value="F:lytic endotransglycosylase activity"/>
    <property type="evidence" value="ECO:0007669"/>
    <property type="project" value="UniProtKB-UniRule"/>
</dbReference>
<dbReference type="InterPro" id="IPR036680">
    <property type="entry name" value="SPOR-like_sf"/>
</dbReference>
<feature type="region of interest" description="Disordered" evidence="6">
    <location>
        <begin position="21"/>
        <end position="69"/>
    </location>
</feature>
<dbReference type="GO" id="GO:0042834">
    <property type="term" value="F:peptidoglycan binding"/>
    <property type="evidence" value="ECO:0007669"/>
    <property type="project" value="InterPro"/>
</dbReference>
<dbReference type="InterPro" id="IPR007730">
    <property type="entry name" value="SPOR-like_dom"/>
</dbReference>
<evidence type="ECO:0000256" key="3">
    <source>
        <dbReference type="ARBA" id="ARBA00023316"/>
    </source>
</evidence>
<dbReference type="Gene3D" id="2.40.40.10">
    <property type="entry name" value="RlpA-like domain"/>
    <property type="match status" value="1"/>
</dbReference>
<organism evidence="9 10">
    <name type="scientific">Permianibacter aggregans</name>
    <dbReference type="NCBI Taxonomy" id="1510150"/>
    <lineage>
        <taxon>Bacteria</taxon>
        <taxon>Pseudomonadati</taxon>
        <taxon>Pseudomonadota</taxon>
        <taxon>Gammaproteobacteria</taxon>
        <taxon>Pseudomonadales</taxon>
        <taxon>Pseudomonadaceae</taxon>
        <taxon>Permianibacter</taxon>
    </lineage>
</organism>
<evidence type="ECO:0000256" key="1">
    <source>
        <dbReference type="ARBA" id="ARBA00022729"/>
    </source>
</evidence>
<dbReference type="InterPro" id="IPR009009">
    <property type="entry name" value="RlpA-like_DPBB"/>
</dbReference>
<dbReference type="RefSeq" id="WP_133593859.1">
    <property type="nucleotide sequence ID" value="NZ_CP037953.1"/>
</dbReference>
<feature type="signal peptide" evidence="7">
    <location>
        <begin position="1"/>
        <end position="21"/>
    </location>
</feature>
<evidence type="ECO:0000256" key="2">
    <source>
        <dbReference type="ARBA" id="ARBA00023239"/>
    </source>
</evidence>
<keyword evidence="4" id="KW-1003">Cell membrane</keyword>
<dbReference type="InterPro" id="IPR012997">
    <property type="entry name" value="RplA"/>
</dbReference>
<dbReference type="EC" id="4.2.2.-" evidence="4"/>
<comment type="function">
    <text evidence="4">Lytic transglycosylase with a strong preference for naked glycan strands that lack stem peptides.</text>
</comment>
<evidence type="ECO:0000256" key="4">
    <source>
        <dbReference type="HAMAP-Rule" id="MF_02071"/>
    </source>
</evidence>
<keyword evidence="2 4" id="KW-0456">Lyase</keyword>
<dbReference type="PANTHER" id="PTHR34183:SF1">
    <property type="entry name" value="ENDOLYTIC PEPTIDOGLYCAN TRANSGLYCOSYLASE RLPA"/>
    <property type="match status" value="1"/>
</dbReference>
<evidence type="ECO:0000313" key="10">
    <source>
        <dbReference type="Proteomes" id="UP000295375"/>
    </source>
</evidence>
<evidence type="ECO:0000259" key="8">
    <source>
        <dbReference type="PROSITE" id="PS51724"/>
    </source>
</evidence>
<evidence type="ECO:0000313" key="9">
    <source>
        <dbReference type="EMBL" id="TDQ42421.1"/>
    </source>
</evidence>
<dbReference type="Pfam" id="PF05036">
    <property type="entry name" value="SPOR"/>
    <property type="match status" value="1"/>
</dbReference>
<evidence type="ECO:0000256" key="6">
    <source>
        <dbReference type="SAM" id="MobiDB-lite"/>
    </source>
</evidence>
<dbReference type="SUPFAM" id="SSF50685">
    <property type="entry name" value="Barwin-like endoglucanases"/>
    <property type="match status" value="1"/>
</dbReference>
<evidence type="ECO:0000256" key="7">
    <source>
        <dbReference type="SAM" id="SignalP"/>
    </source>
</evidence>
<accession>A0A4R6U7S7</accession>
<reference evidence="9 10" key="1">
    <citation type="submission" date="2019-03" db="EMBL/GenBank/DDBJ databases">
        <title>Genomic Encyclopedia of Type Strains, Phase IV (KMG-IV): sequencing the most valuable type-strain genomes for metagenomic binning, comparative biology and taxonomic classification.</title>
        <authorList>
            <person name="Goeker M."/>
        </authorList>
    </citation>
    <scope>NUCLEOTIDE SEQUENCE [LARGE SCALE GENOMIC DNA]</scope>
    <source>
        <strain evidence="9 10">DSM 103792</strain>
    </source>
</reference>
<keyword evidence="10" id="KW-1185">Reference proteome</keyword>
<feature type="chain" id="PRO_5021053402" description="Endolytic peptidoglycan transglycosylase RlpA" evidence="7">
    <location>
        <begin position="22"/>
        <end position="283"/>
    </location>
</feature>
<comment type="subcellular location">
    <subcellularLocation>
        <location evidence="4">Cell membrane</location>
        <topology evidence="4">Lipid-anchor</topology>
    </subcellularLocation>
</comment>
<comment type="similarity">
    <text evidence="4 5">Belongs to the RlpA family.</text>
</comment>
<dbReference type="EMBL" id="SNYM01000035">
    <property type="protein sequence ID" value="TDQ42421.1"/>
    <property type="molecule type" value="Genomic_DNA"/>
</dbReference>
<feature type="domain" description="SPOR" evidence="8">
    <location>
        <begin position="203"/>
        <end position="283"/>
    </location>
</feature>
<dbReference type="PROSITE" id="PS51724">
    <property type="entry name" value="SPOR"/>
    <property type="match status" value="1"/>
</dbReference>
<dbReference type="Gene3D" id="3.30.70.1070">
    <property type="entry name" value="Sporulation related repeat"/>
    <property type="match status" value="1"/>
</dbReference>
<dbReference type="InterPro" id="IPR036908">
    <property type="entry name" value="RlpA-like_sf"/>
</dbReference>
<dbReference type="PROSITE" id="PS51257">
    <property type="entry name" value="PROKAR_LIPOPROTEIN"/>
    <property type="match status" value="1"/>
</dbReference>
<protein>
    <recommendedName>
        <fullName evidence="4">Endolytic peptidoglycan transglycosylase RlpA</fullName>
        <ecNumber evidence="4">4.2.2.-</ecNumber>
    </recommendedName>
</protein>
<keyword evidence="1 7" id="KW-0732">Signal</keyword>
<dbReference type="InterPro" id="IPR034718">
    <property type="entry name" value="RlpA"/>
</dbReference>
<keyword evidence="3 4" id="KW-0961">Cell wall biogenesis/degradation</keyword>
<sequence length="283" mass="30737">MKTLVWIAILTLLLSACTNNAKLPHGPRPNPVTQAPDDEKDSGPAVPPDLSHVTEPTPKTEPKSRYGNPASYHVMGRTYRVLDSADGFKERGIASWYGNKFHGRRTSSGEPYDMYKMTAAHKTLPIPVHVRVTNLDNGKSIVVRVNDRGPFVDGRIIDLSYAAAHKLGMANIGTARVEITALNGESTVGTSTANDRPIAAVGGTGSGDFFVQVASFSRREGAEKVAKDLQPLVGHPIKVERAEVNDDSVYRVKIGPLTRREYAENVQAHLHGKGYSGTTIIMR</sequence>
<keyword evidence="4 9" id="KW-0449">Lipoprotein</keyword>
<dbReference type="AlphaFoldDB" id="A0A4R6U7S7"/>
<proteinExistence type="inferred from homology"/>
<dbReference type="PANTHER" id="PTHR34183">
    <property type="entry name" value="ENDOLYTIC PEPTIDOGLYCAN TRANSGLYCOSYLASE RLPA"/>
    <property type="match status" value="1"/>
</dbReference>
<name>A0A4R6U7S7_9GAMM</name>
<dbReference type="GO" id="GO:0000270">
    <property type="term" value="P:peptidoglycan metabolic process"/>
    <property type="evidence" value="ECO:0007669"/>
    <property type="project" value="UniProtKB-UniRule"/>
</dbReference>
<evidence type="ECO:0000256" key="5">
    <source>
        <dbReference type="RuleBase" id="RU003495"/>
    </source>
</evidence>
<dbReference type="Proteomes" id="UP000295375">
    <property type="component" value="Unassembled WGS sequence"/>
</dbReference>
<dbReference type="OrthoDB" id="9779128at2"/>
<comment type="caution">
    <text evidence="9">The sequence shown here is derived from an EMBL/GenBank/DDBJ whole genome shotgun (WGS) entry which is preliminary data.</text>
</comment>
<keyword evidence="4" id="KW-0564">Palmitate</keyword>
<dbReference type="FunFam" id="2.40.40.10:FF:000003">
    <property type="entry name" value="Endolytic peptidoglycan transglycosylase RlpA"/>
    <property type="match status" value="1"/>
</dbReference>
<dbReference type="HAMAP" id="MF_02071">
    <property type="entry name" value="RlpA"/>
    <property type="match status" value="1"/>
</dbReference>
<keyword evidence="4" id="KW-0472">Membrane</keyword>
<gene>
    <name evidence="4" type="primary">rlpA</name>
    <name evidence="9" type="ORF">EV696_13510</name>
</gene>